<accession>B2FPI9</accession>
<gene>
    <name evidence="3" type="ordered locus">Smlt2130</name>
</gene>
<proteinExistence type="predicted"/>
<dbReference type="eggNOG" id="ENOG5033A46">
    <property type="taxonomic scope" value="Bacteria"/>
</dbReference>
<protein>
    <submittedName>
        <fullName evidence="3">Transmembrane protein</fullName>
    </submittedName>
</protein>
<evidence type="ECO:0000259" key="2">
    <source>
        <dbReference type="Pfam" id="PF13828"/>
    </source>
</evidence>
<feature type="transmembrane region" description="Helical" evidence="1">
    <location>
        <begin position="58"/>
        <end position="84"/>
    </location>
</feature>
<name>B2FPI9_STRMK</name>
<dbReference type="AlphaFoldDB" id="B2FPI9"/>
<dbReference type="InterPro" id="IPR025241">
    <property type="entry name" value="DUF4190"/>
</dbReference>
<dbReference type="EMBL" id="AM743169">
    <property type="protein sequence ID" value="CAQ45632.1"/>
    <property type="molecule type" value="Genomic_DNA"/>
</dbReference>
<dbReference type="Pfam" id="PF13828">
    <property type="entry name" value="DUF4190"/>
    <property type="match status" value="1"/>
</dbReference>
<keyword evidence="4" id="KW-1185">Reference proteome</keyword>
<organism evidence="3 4">
    <name type="scientific">Stenotrophomonas maltophilia (strain K279a)</name>
    <dbReference type="NCBI Taxonomy" id="522373"/>
    <lineage>
        <taxon>Bacteria</taxon>
        <taxon>Pseudomonadati</taxon>
        <taxon>Pseudomonadota</taxon>
        <taxon>Gammaproteobacteria</taxon>
        <taxon>Lysobacterales</taxon>
        <taxon>Lysobacteraceae</taxon>
        <taxon>Stenotrophomonas</taxon>
        <taxon>Stenotrophomonas maltophilia group</taxon>
    </lineage>
</organism>
<feature type="transmembrane region" description="Helical" evidence="1">
    <location>
        <begin position="105"/>
        <end position="138"/>
    </location>
</feature>
<dbReference type="Proteomes" id="UP000008840">
    <property type="component" value="Chromosome"/>
</dbReference>
<keyword evidence="1 3" id="KW-0812">Transmembrane</keyword>
<evidence type="ECO:0000256" key="1">
    <source>
        <dbReference type="SAM" id="Phobius"/>
    </source>
</evidence>
<sequence length="142" mass="15330">MPFVDRGRRLPGLAPRSPTRVHACHRIRRAWDCPGRGTIMCTLPRRTPMSVAPRQTSALAVVSLVMGIASWTVLPFVASIVAIITGHMARAEIRRRPHELEGDGLAVTGLVLGWVMVGAVLAAILVFILFFGGLAWLAAVSN</sequence>
<dbReference type="EnsemblBacteria" id="CAQ45632">
    <property type="protein sequence ID" value="CAQ45632"/>
    <property type="gene ID" value="Smlt2130"/>
</dbReference>
<feature type="domain" description="DUF4190" evidence="2">
    <location>
        <begin position="59"/>
        <end position="122"/>
    </location>
</feature>
<dbReference type="HOGENOM" id="CLU_142325_0_0_6"/>
<evidence type="ECO:0000313" key="3">
    <source>
        <dbReference type="EMBL" id="CAQ45632.1"/>
    </source>
</evidence>
<keyword evidence="1" id="KW-0472">Membrane</keyword>
<evidence type="ECO:0000313" key="4">
    <source>
        <dbReference type="Proteomes" id="UP000008840"/>
    </source>
</evidence>
<reference evidence="3 4" key="1">
    <citation type="journal article" date="2008" name="Genome Biol.">
        <title>The complete genome, comparative and functional analysis of Stenotrophomonas maltophilia reveals an organism heavily shielded by drug resistance determinants.</title>
        <authorList>
            <person name="Crossman L.C."/>
            <person name="Gould V.C."/>
            <person name="Dow J.M."/>
            <person name="Vernikos G.S."/>
            <person name="Okazaki A."/>
            <person name="Sebaihia M."/>
            <person name="Saunders D."/>
            <person name="Arrowsmith C."/>
            <person name="Carver T."/>
            <person name="Peters N."/>
            <person name="Adlem E."/>
            <person name="Kerhornou A."/>
            <person name="Lord A."/>
            <person name="Murphy L."/>
            <person name="Seeger K."/>
            <person name="Squares R."/>
            <person name="Rutter S."/>
            <person name="Quail M.A."/>
            <person name="Rajandream M.A."/>
            <person name="Harris D."/>
            <person name="Churcher C."/>
            <person name="Bentley S.D."/>
            <person name="Parkhill J."/>
            <person name="Thomson N.R."/>
            <person name="Avison M.B."/>
        </authorList>
    </citation>
    <scope>NUCLEOTIDE SEQUENCE [LARGE SCALE GENOMIC DNA]</scope>
    <source>
        <strain evidence="3 4">K279a</strain>
    </source>
</reference>
<keyword evidence="1" id="KW-1133">Transmembrane helix</keyword>
<dbReference type="KEGG" id="sml:Smlt2130"/>